<dbReference type="PANTHER" id="PTHR33755">
    <property type="entry name" value="TOXIN PARE1-RELATED"/>
    <property type="match status" value="1"/>
</dbReference>
<evidence type="ECO:0000313" key="4">
    <source>
        <dbReference type="EMBL" id="AWI26810.1"/>
    </source>
</evidence>
<dbReference type="EMBL" id="CP029187">
    <property type="protein sequence ID" value="AWI26810.1"/>
    <property type="molecule type" value="Genomic_DNA"/>
</dbReference>
<dbReference type="AlphaFoldDB" id="A0A2S1SK58"/>
<dbReference type="OrthoDB" id="7173315at2"/>
<dbReference type="Proteomes" id="UP000244937">
    <property type="component" value="Chromosome"/>
</dbReference>
<keyword evidence="2" id="KW-1277">Toxin-antitoxin system</keyword>
<dbReference type="InterPro" id="IPR007712">
    <property type="entry name" value="RelE/ParE_toxin"/>
</dbReference>
<dbReference type="InterPro" id="IPR035093">
    <property type="entry name" value="RelE/ParE_toxin_dom_sf"/>
</dbReference>
<dbReference type="PANTHER" id="PTHR33755:SF9">
    <property type="entry name" value="TOXIN PARE1"/>
    <property type="match status" value="1"/>
</dbReference>
<dbReference type="InterPro" id="IPR028344">
    <property type="entry name" value="ParE1/4"/>
</dbReference>
<reference evidence="4 5" key="1">
    <citation type="submission" date="2018-05" db="EMBL/GenBank/DDBJ databases">
        <title>Genome sequencing of Flavobacterium sp. HYN0049.</title>
        <authorList>
            <person name="Yi H."/>
            <person name="Baek C."/>
        </authorList>
    </citation>
    <scope>NUCLEOTIDE SEQUENCE [LARGE SCALE GENOMIC DNA]</scope>
    <source>
        <strain evidence="4 5">HYN0049</strain>
    </source>
</reference>
<dbReference type="PIRSF" id="PIRSF029218">
    <property type="entry name" value="ParE"/>
    <property type="match status" value="1"/>
</dbReference>
<dbReference type="InterPro" id="IPR051803">
    <property type="entry name" value="TA_system_RelE-like_toxin"/>
</dbReference>
<gene>
    <name evidence="4" type="ORF">HYN49_13385</name>
</gene>
<keyword evidence="5" id="KW-1185">Reference proteome</keyword>
<evidence type="ECO:0000256" key="3">
    <source>
        <dbReference type="PIRNR" id="PIRNR029218"/>
    </source>
</evidence>
<protein>
    <recommendedName>
        <fullName evidence="3">Toxin</fullName>
    </recommendedName>
</protein>
<organism evidence="4 5">
    <name type="scientific">Flavobacterium pallidum</name>
    <dbReference type="NCBI Taxonomy" id="2172098"/>
    <lineage>
        <taxon>Bacteria</taxon>
        <taxon>Pseudomonadati</taxon>
        <taxon>Bacteroidota</taxon>
        <taxon>Flavobacteriia</taxon>
        <taxon>Flavobacteriales</taxon>
        <taxon>Flavobacteriaceae</taxon>
        <taxon>Flavobacterium</taxon>
    </lineage>
</organism>
<sequence length="98" mass="11654">MAKFHLLYRAVDDLADIWDYTYDEWSERQADKYYQLLLDSCQEIAENPNIGKSYNQIVNNLFGYKSGEHLIFYLVVDVQEIEVVRILHGSMDLKKKFQ</sequence>
<accession>A0A2S1SK58</accession>
<comment type="similarity">
    <text evidence="1 3">Belongs to the RelE toxin family.</text>
</comment>
<dbReference type="Gene3D" id="3.30.2310.20">
    <property type="entry name" value="RelE-like"/>
    <property type="match status" value="1"/>
</dbReference>
<name>A0A2S1SK58_9FLAO</name>
<dbReference type="Pfam" id="PF05016">
    <property type="entry name" value="ParE_toxin"/>
    <property type="match status" value="1"/>
</dbReference>
<dbReference type="KEGG" id="fpal:HYN49_13385"/>
<proteinExistence type="inferred from homology"/>
<evidence type="ECO:0000256" key="2">
    <source>
        <dbReference type="ARBA" id="ARBA00022649"/>
    </source>
</evidence>
<evidence type="ECO:0000256" key="1">
    <source>
        <dbReference type="ARBA" id="ARBA00006226"/>
    </source>
</evidence>
<dbReference type="RefSeq" id="WP_108904587.1">
    <property type="nucleotide sequence ID" value="NZ_CP029187.1"/>
</dbReference>
<evidence type="ECO:0000313" key="5">
    <source>
        <dbReference type="Proteomes" id="UP000244937"/>
    </source>
</evidence>